<evidence type="ECO:0000256" key="2">
    <source>
        <dbReference type="SAM" id="SignalP"/>
    </source>
</evidence>
<organism evidence="3 4">
    <name type="scientific">Caenibius tardaugens NBRC 16725</name>
    <dbReference type="NCBI Taxonomy" id="1219035"/>
    <lineage>
        <taxon>Bacteria</taxon>
        <taxon>Pseudomonadati</taxon>
        <taxon>Pseudomonadota</taxon>
        <taxon>Alphaproteobacteria</taxon>
        <taxon>Sphingomonadales</taxon>
        <taxon>Erythrobacteraceae</taxon>
        <taxon>Caenibius</taxon>
    </lineage>
</organism>
<dbReference type="AlphaFoldDB" id="U2Y4Z1"/>
<feature type="signal peptide" evidence="2">
    <location>
        <begin position="1"/>
        <end position="25"/>
    </location>
</feature>
<gene>
    <name evidence="3" type="ORF">NT2_02_02730</name>
</gene>
<dbReference type="RefSeq" id="WP_021689098.1">
    <property type="nucleotide sequence ID" value="NZ_BASZ01000002.1"/>
</dbReference>
<dbReference type="EMBL" id="BASZ01000002">
    <property type="protein sequence ID" value="GAD48191.1"/>
    <property type="molecule type" value="Genomic_DNA"/>
</dbReference>
<comment type="caution">
    <text evidence="3">The sequence shown here is derived from an EMBL/GenBank/DDBJ whole genome shotgun (WGS) entry which is preliminary data.</text>
</comment>
<dbReference type="KEGG" id="ntd:EGO55_00905"/>
<evidence type="ECO:0008006" key="5">
    <source>
        <dbReference type="Google" id="ProtNLM"/>
    </source>
</evidence>
<evidence type="ECO:0000313" key="4">
    <source>
        <dbReference type="Proteomes" id="UP000016568"/>
    </source>
</evidence>
<dbReference type="Proteomes" id="UP000016568">
    <property type="component" value="Unassembled WGS sequence"/>
</dbReference>
<feature type="chain" id="PRO_5030177644" description="DUF2946 domain-containing protein" evidence="2">
    <location>
        <begin position="26"/>
        <end position="106"/>
    </location>
</feature>
<evidence type="ECO:0000313" key="3">
    <source>
        <dbReference type="EMBL" id="GAD48191.1"/>
    </source>
</evidence>
<evidence type="ECO:0000256" key="1">
    <source>
        <dbReference type="SAM" id="MobiDB-lite"/>
    </source>
</evidence>
<feature type="region of interest" description="Disordered" evidence="1">
    <location>
        <begin position="39"/>
        <end position="59"/>
    </location>
</feature>
<protein>
    <recommendedName>
        <fullName evidence="5">DUF2946 domain-containing protein</fullName>
    </recommendedName>
</protein>
<accession>U2Y4Z1</accession>
<reference evidence="3 4" key="1">
    <citation type="submission" date="2013-09" db="EMBL/GenBank/DDBJ databases">
        <title>Whole genome shotgun sequence of Novosphingobium tardaugens NBRC 16725.</title>
        <authorList>
            <person name="Isaki S."/>
            <person name="Hosoyama A."/>
            <person name="Tsuchikane K."/>
            <person name="Katsumata H."/>
            <person name="Ando Y."/>
            <person name="Yamazaki S."/>
            <person name="Fujita N."/>
        </authorList>
    </citation>
    <scope>NUCLEOTIDE SEQUENCE [LARGE SCALE GENOMIC DNA]</scope>
    <source>
        <strain evidence="3 4">NBRC 16725</strain>
    </source>
</reference>
<keyword evidence="2" id="KW-0732">Signal</keyword>
<proteinExistence type="predicted"/>
<sequence length="106" mass="10477">MRRAIQILLVIAVLWCGLHLPPAETGDVASSAIAGAAHAHAVPDGADDSAQPHGGHGCHSHCPLAANLNSGPSSGIHAPIGAPHFASRIATLTSAAQAPPVEPPAA</sequence>
<keyword evidence="4" id="KW-1185">Reference proteome</keyword>
<name>U2Y4Z1_9SPHN</name>